<evidence type="ECO:0000256" key="11">
    <source>
        <dbReference type="ARBA" id="ARBA00023146"/>
    </source>
</evidence>
<keyword evidence="3 12" id="KW-0820">tRNA-binding</keyword>
<dbReference type="PROSITE" id="PS50860">
    <property type="entry name" value="AA_TRNA_LIGASE_II_ALA"/>
    <property type="match status" value="1"/>
</dbReference>
<feature type="binding site" evidence="12">
    <location>
        <position position="562"/>
    </location>
    <ligand>
        <name>Zn(2+)</name>
        <dbReference type="ChEBI" id="CHEBI:29105"/>
    </ligand>
</feature>
<dbReference type="AlphaFoldDB" id="A0A380MTD9"/>
<comment type="function">
    <text evidence="12">Catalyzes the attachment of alanine to tRNA(Ala) in a two-step reaction: alanine is first activated by ATP to form Ala-AMP and then transferred to the acceptor end of tRNA(Ala). Also edits incorrectly charged Ser-tRNA(Ala) and Gly-tRNA(Ala) via its editing domain.</text>
</comment>
<evidence type="ECO:0000256" key="10">
    <source>
        <dbReference type="ARBA" id="ARBA00022917"/>
    </source>
</evidence>
<dbReference type="FunFam" id="3.10.310.40:FF:000001">
    <property type="entry name" value="Alanine--tRNA ligase"/>
    <property type="match status" value="1"/>
</dbReference>
<feature type="binding site" evidence="12">
    <location>
        <position position="666"/>
    </location>
    <ligand>
        <name>Zn(2+)</name>
        <dbReference type="ChEBI" id="CHEBI:29105"/>
    </ligand>
</feature>
<dbReference type="InterPro" id="IPR003156">
    <property type="entry name" value="DHHA1_dom"/>
</dbReference>
<evidence type="ECO:0000256" key="8">
    <source>
        <dbReference type="ARBA" id="ARBA00022840"/>
    </source>
</evidence>
<dbReference type="SMART" id="SM00863">
    <property type="entry name" value="tRNA_SAD"/>
    <property type="match status" value="1"/>
</dbReference>
<dbReference type="InterPro" id="IPR050058">
    <property type="entry name" value="Ala-tRNA_ligase"/>
</dbReference>
<dbReference type="SUPFAM" id="SSF50447">
    <property type="entry name" value="Translation proteins"/>
    <property type="match status" value="1"/>
</dbReference>
<dbReference type="GO" id="GO:0004813">
    <property type="term" value="F:alanine-tRNA ligase activity"/>
    <property type="evidence" value="ECO:0007669"/>
    <property type="project" value="UniProtKB-UniRule"/>
</dbReference>
<dbReference type="PRINTS" id="PR00980">
    <property type="entry name" value="TRNASYNTHALA"/>
</dbReference>
<keyword evidence="9 12" id="KW-0694">RNA-binding</keyword>
<dbReference type="Gene3D" id="6.10.250.550">
    <property type="match status" value="1"/>
</dbReference>
<keyword evidence="10 12" id="KW-0648">Protein biosynthesis</keyword>
<dbReference type="InterPro" id="IPR018165">
    <property type="entry name" value="Ala-tRNA-synth_IIc_core"/>
</dbReference>
<dbReference type="InterPro" id="IPR018163">
    <property type="entry name" value="Thr/Ala-tRNA-synth_IIc_edit"/>
</dbReference>
<name>A0A380MTD9_9GAMM</name>
<dbReference type="Gene3D" id="3.30.54.20">
    <property type="match status" value="1"/>
</dbReference>
<evidence type="ECO:0000256" key="2">
    <source>
        <dbReference type="ARBA" id="ARBA00008226"/>
    </source>
</evidence>
<reference evidence="15 16" key="1">
    <citation type="submission" date="2018-06" db="EMBL/GenBank/DDBJ databases">
        <authorList>
            <consortium name="Pathogen Informatics"/>
            <person name="Doyle S."/>
        </authorList>
    </citation>
    <scope>NUCLEOTIDE SEQUENCE [LARGE SCALE GENOMIC DNA]</scope>
    <source>
        <strain evidence="15 16">NCTC10717</strain>
    </source>
</reference>
<dbReference type="GO" id="GO:0002161">
    <property type="term" value="F:aminoacyl-tRNA deacylase activity"/>
    <property type="evidence" value="ECO:0007669"/>
    <property type="project" value="TreeGrafter"/>
</dbReference>
<dbReference type="HAMAP" id="MF_00036_B">
    <property type="entry name" value="Ala_tRNA_synth_B"/>
    <property type="match status" value="1"/>
</dbReference>
<comment type="similarity">
    <text evidence="2 12">Belongs to the class-II aminoacyl-tRNA synthetase family.</text>
</comment>
<feature type="domain" description="Alanyl-transfer RNA synthetases family profile" evidence="14">
    <location>
        <begin position="4"/>
        <end position="709"/>
    </location>
</feature>
<evidence type="ECO:0000313" key="15">
    <source>
        <dbReference type="EMBL" id="SUO95879.1"/>
    </source>
</evidence>
<comment type="cofactor">
    <cofactor evidence="12">
        <name>Zn(2+)</name>
        <dbReference type="ChEBI" id="CHEBI:29105"/>
    </cofactor>
    <text evidence="12">Binds 1 zinc ion per subunit.</text>
</comment>
<sequence>MKKMTTAEIRSAFLNYFAEQEHKILHSASLVPGNDPTLLFTNAGMVPFKDIFIGAESRDYKRATTAQKCVRAGGKHNDLENVGYTARHHTFFEMMGNFSFGDYFKADAIPFAWNLLTKVFEIPAEKLLATVYHEDEEAFGIWRDVIGLPEERIIRIGDKPGKAKYESDNFWAMGDTGPCGPCTEIFYDHGPQVWGGPPGSAEEDGDRFIEIWNIVFMQFERDAAGNMKPLPKPSIDTGMGLERMTAVMQGVHSNYEIDLFVNLLNAVAEAVGCANEGQASLKVIADHIRATVFLMTDGVLPGNEGRGYVLRRIMRRAIRHGYKLGQTQPFFHQLVAPLVKEMGAAYPEIAEAEKRVREAILREEQRFAQTLDGGMQVLEKDLATLQGTEISGETVFKLYDTFGFPVDLTADIARERNLTLDMAGYEAAMNRQREQAKAAGKFHADTQYAIEGKTMFRGYTQEKLRSTIRAIFVDGRAVDNLNHGDEAVIVLAETPFYGESGGQVGDTGVIYSANGEFLVSDTQKQGDNFLHFGTLQSGQLFAGDTVDARISRSRRRQIKRHHSATHLLHRALRDTLGSHVQQKGSLVDEFKTRFDFSHEAALSAEEIEAVEQAINKQVMANMAVSIEEMSYDAAREKGAMALFGEKYGDVVRVVSMGDEDYSIELCGGTHVSQTGDIGLVKVMSQGAVSAGVRRIECVAGEALLAAMREQSAVLQQLAAQLKTDAAQLPERVEHLQQQLKAAEKQVQQLKRELASGGAQNEAAAQSIGQWKVLALQRDGFDNATLRDSADQLRDQQQLDAVVIGGVDGDTARLVISVSKAAVARGLHAGDIIRQLAAHIGGKGGGRPDFAQAGGKNIAGMDKALAALAEVLPQ</sequence>
<dbReference type="GO" id="GO:0000049">
    <property type="term" value="F:tRNA binding"/>
    <property type="evidence" value="ECO:0007669"/>
    <property type="project" value="UniProtKB-KW"/>
</dbReference>
<dbReference type="GO" id="GO:0008270">
    <property type="term" value="F:zinc ion binding"/>
    <property type="evidence" value="ECO:0007669"/>
    <property type="project" value="UniProtKB-UniRule"/>
</dbReference>
<dbReference type="InterPro" id="IPR002318">
    <property type="entry name" value="Ala-tRNA-lgiase_IIc"/>
</dbReference>
<keyword evidence="5 12" id="KW-0479">Metal-binding</keyword>
<keyword evidence="8 12" id="KW-0067">ATP-binding</keyword>
<evidence type="ECO:0000256" key="12">
    <source>
        <dbReference type="HAMAP-Rule" id="MF_00036"/>
    </source>
</evidence>
<dbReference type="FunFam" id="2.40.30.130:FF:000001">
    <property type="entry name" value="Alanine--tRNA ligase"/>
    <property type="match status" value="1"/>
</dbReference>
<dbReference type="GO" id="GO:0006419">
    <property type="term" value="P:alanyl-tRNA aminoacylation"/>
    <property type="evidence" value="ECO:0007669"/>
    <property type="project" value="UniProtKB-UniRule"/>
</dbReference>
<evidence type="ECO:0000256" key="4">
    <source>
        <dbReference type="ARBA" id="ARBA00022598"/>
    </source>
</evidence>
<dbReference type="Gene3D" id="3.10.310.40">
    <property type="match status" value="1"/>
</dbReference>
<dbReference type="GO" id="GO:0045892">
    <property type="term" value="P:negative regulation of DNA-templated transcription"/>
    <property type="evidence" value="ECO:0007669"/>
    <property type="project" value="TreeGrafter"/>
</dbReference>
<keyword evidence="6 12" id="KW-0547">Nucleotide-binding</keyword>
<dbReference type="SUPFAM" id="SSF55681">
    <property type="entry name" value="Class II aaRS and biotin synthetases"/>
    <property type="match status" value="1"/>
</dbReference>
<dbReference type="InterPro" id="IPR012947">
    <property type="entry name" value="tRNA_SAD"/>
</dbReference>
<dbReference type="InterPro" id="IPR045864">
    <property type="entry name" value="aa-tRNA-synth_II/BPL/LPL"/>
</dbReference>
<keyword evidence="12" id="KW-0963">Cytoplasm</keyword>
<evidence type="ECO:0000256" key="7">
    <source>
        <dbReference type="ARBA" id="ARBA00022833"/>
    </source>
</evidence>
<dbReference type="InterPro" id="IPR018162">
    <property type="entry name" value="Ala-tRNA-ligase_IIc_anticod-bd"/>
</dbReference>
<evidence type="ECO:0000313" key="16">
    <source>
        <dbReference type="Proteomes" id="UP000254575"/>
    </source>
</evidence>
<dbReference type="EC" id="6.1.1.7" evidence="12"/>
<dbReference type="GO" id="GO:0005829">
    <property type="term" value="C:cytosol"/>
    <property type="evidence" value="ECO:0007669"/>
    <property type="project" value="TreeGrafter"/>
</dbReference>
<feature type="binding site" evidence="12">
    <location>
        <position position="670"/>
    </location>
    <ligand>
        <name>Zn(2+)</name>
        <dbReference type="ChEBI" id="CHEBI:29105"/>
    </ligand>
</feature>
<evidence type="ECO:0000256" key="9">
    <source>
        <dbReference type="ARBA" id="ARBA00022884"/>
    </source>
</evidence>
<evidence type="ECO:0000256" key="5">
    <source>
        <dbReference type="ARBA" id="ARBA00022723"/>
    </source>
</evidence>
<dbReference type="NCBIfam" id="TIGR00344">
    <property type="entry name" value="alaS"/>
    <property type="match status" value="1"/>
</dbReference>
<dbReference type="SUPFAM" id="SSF55186">
    <property type="entry name" value="ThrRS/AlaRS common domain"/>
    <property type="match status" value="1"/>
</dbReference>
<dbReference type="EMBL" id="UHIA01000004">
    <property type="protein sequence ID" value="SUO95879.1"/>
    <property type="molecule type" value="Genomic_DNA"/>
</dbReference>
<gene>
    <name evidence="12 15" type="primary">alaS</name>
    <name evidence="15" type="ORF">NCTC10717_00771</name>
</gene>
<dbReference type="Proteomes" id="UP000254575">
    <property type="component" value="Unassembled WGS sequence"/>
</dbReference>
<proteinExistence type="inferred from homology"/>
<dbReference type="PANTHER" id="PTHR11777:SF9">
    <property type="entry name" value="ALANINE--TRNA LIGASE, CYTOPLASMIC"/>
    <property type="match status" value="1"/>
</dbReference>
<dbReference type="Gene3D" id="3.30.980.10">
    <property type="entry name" value="Threonyl-trna Synthetase, Chain A, domain 2"/>
    <property type="match status" value="1"/>
</dbReference>
<evidence type="ECO:0000256" key="13">
    <source>
        <dbReference type="SAM" id="Coils"/>
    </source>
</evidence>
<dbReference type="FunFam" id="3.30.54.20:FF:000001">
    <property type="entry name" value="Alanine--tRNA ligase"/>
    <property type="match status" value="1"/>
</dbReference>
<comment type="catalytic activity">
    <reaction evidence="12">
        <text>tRNA(Ala) + L-alanine + ATP = L-alanyl-tRNA(Ala) + AMP + diphosphate</text>
        <dbReference type="Rhea" id="RHEA:12540"/>
        <dbReference type="Rhea" id="RHEA-COMP:9657"/>
        <dbReference type="Rhea" id="RHEA-COMP:9923"/>
        <dbReference type="ChEBI" id="CHEBI:30616"/>
        <dbReference type="ChEBI" id="CHEBI:33019"/>
        <dbReference type="ChEBI" id="CHEBI:57972"/>
        <dbReference type="ChEBI" id="CHEBI:78442"/>
        <dbReference type="ChEBI" id="CHEBI:78497"/>
        <dbReference type="ChEBI" id="CHEBI:456215"/>
        <dbReference type="EC" id="6.1.1.7"/>
    </reaction>
</comment>
<comment type="subcellular location">
    <subcellularLocation>
        <location evidence="1 12">Cytoplasm</location>
    </subcellularLocation>
</comment>
<feature type="coiled-coil region" evidence="13">
    <location>
        <begin position="704"/>
        <end position="759"/>
    </location>
</feature>
<evidence type="ECO:0000256" key="6">
    <source>
        <dbReference type="ARBA" id="ARBA00022741"/>
    </source>
</evidence>
<dbReference type="FunFam" id="3.30.980.10:FF:000004">
    <property type="entry name" value="Alanine--tRNA ligase, cytoplasmic"/>
    <property type="match status" value="1"/>
</dbReference>
<evidence type="ECO:0000259" key="14">
    <source>
        <dbReference type="PROSITE" id="PS50860"/>
    </source>
</evidence>
<dbReference type="GO" id="GO:0005524">
    <property type="term" value="F:ATP binding"/>
    <property type="evidence" value="ECO:0007669"/>
    <property type="project" value="UniProtKB-UniRule"/>
</dbReference>
<dbReference type="InterPro" id="IPR018164">
    <property type="entry name" value="Ala-tRNA-synth_IIc_N"/>
</dbReference>
<feature type="binding site" evidence="12">
    <location>
        <position position="566"/>
    </location>
    <ligand>
        <name>Zn(2+)</name>
        <dbReference type="ChEBI" id="CHEBI:29105"/>
    </ligand>
</feature>
<accession>A0A380MTD9</accession>
<dbReference type="InterPro" id="IPR009000">
    <property type="entry name" value="Transl_B-barrel_sf"/>
</dbReference>
<comment type="domain">
    <text evidence="12">Consists of three domains; the N-terminal catalytic domain, the editing domain and the C-terminal C-Ala domain. The editing domain removes incorrectly charged amino acids, while the C-Ala domain, along with tRNA(Ala), serves as a bridge to cooperatively bring together the editing and aminoacylation centers thus stimulating deacylation of misacylated tRNAs.</text>
</comment>
<dbReference type="CDD" id="cd00673">
    <property type="entry name" value="AlaRS_core"/>
    <property type="match status" value="1"/>
</dbReference>
<keyword evidence="11 12" id="KW-0030">Aminoacyl-tRNA synthetase</keyword>
<dbReference type="SUPFAM" id="SSF101353">
    <property type="entry name" value="Putative anticodon-binding domain of alanyl-tRNA synthetase (AlaRS)"/>
    <property type="match status" value="1"/>
</dbReference>
<dbReference type="Gene3D" id="2.40.30.130">
    <property type="match status" value="1"/>
</dbReference>
<keyword evidence="16" id="KW-1185">Reference proteome</keyword>
<dbReference type="Pfam" id="PF01411">
    <property type="entry name" value="tRNA-synt_2c"/>
    <property type="match status" value="1"/>
</dbReference>
<protein>
    <recommendedName>
        <fullName evidence="12">Alanine--tRNA ligase</fullName>
        <ecNumber evidence="12">6.1.1.7</ecNumber>
    </recommendedName>
    <alternativeName>
        <fullName evidence="12">Alanyl-tRNA synthetase</fullName>
        <shortName evidence="12">AlaRS</shortName>
    </alternativeName>
</protein>
<keyword evidence="13" id="KW-0175">Coiled coil</keyword>
<evidence type="ECO:0000256" key="1">
    <source>
        <dbReference type="ARBA" id="ARBA00004496"/>
    </source>
</evidence>
<keyword evidence="4 12" id="KW-0436">Ligase</keyword>
<keyword evidence="7 12" id="KW-0862">Zinc</keyword>
<dbReference type="PANTHER" id="PTHR11777">
    <property type="entry name" value="ALANYL-TRNA SYNTHETASE"/>
    <property type="match status" value="1"/>
</dbReference>
<organism evidence="15 16">
    <name type="scientific">Suttonella indologenes</name>
    <dbReference type="NCBI Taxonomy" id="13276"/>
    <lineage>
        <taxon>Bacteria</taxon>
        <taxon>Pseudomonadati</taxon>
        <taxon>Pseudomonadota</taxon>
        <taxon>Gammaproteobacteria</taxon>
        <taxon>Cardiobacteriales</taxon>
        <taxon>Cardiobacteriaceae</taxon>
        <taxon>Suttonella</taxon>
    </lineage>
</organism>
<dbReference type="FunFam" id="3.30.930.10:FF:000004">
    <property type="entry name" value="Alanine--tRNA ligase"/>
    <property type="match status" value="1"/>
</dbReference>
<dbReference type="Pfam" id="PF07973">
    <property type="entry name" value="tRNA_SAD"/>
    <property type="match status" value="1"/>
</dbReference>
<dbReference type="InterPro" id="IPR023033">
    <property type="entry name" value="Ala_tRNA_ligase_euk/bac"/>
</dbReference>
<dbReference type="Pfam" id="PF02272">
    <property type="entry name" value="DHHA1"/>
    <property type="match status" value="1"/>
</dbReference>
<dbReference type="Gene3D" id="3.30.930.10">
    <property type="entry name" value="Bira Bifunctional Protein, Domain 2"/>
    <property type="match status" value="1"/>
</dbReference>
<evidence type="ECO:0000256" key="3">
    <source>
        <dbReference type="ARBA" id="ARBA00022555"/>
    </source>
</evidence>